<dbReference type="AlphaFoldDB" id="A0A9D1DSF3"/>
<dbReference type="Proteomes" id="UP000886785">
    <property type="component" value="Unassembled WGS sequence"/>
</dbReference>
<accession>A0A9D1DSF3</accession>
<reference evidence="2" key="1">
    <citation type="submission" date="2020-10" db="EMBL/GenBank/DDBJ databases">
        <authorList>
            <person name="Gilroy R."/>
        </authorList>
    </citation>
    <scope>NUCLEOTIDE SEQUENCE</scope>
    <source>
        <strain evidence="2">ChiSjej1B19-7085</strain>
    </source>
</reference>
<dbReference type="NCBIfam" id="TIGR02893">
    <property type="entry name" value="spore_yabQ"/>
    <property type="match status" value="1"/>
</dbReference>
<protein>
    <submittedName>
        <fullName evidence="2">Spore cortex biosynthesis protein YabQ</fullName>
    </submittedName>
</protein>
<sequence>MEVTLGSQLQGFLFACVTGFALGAFFDLFRIFRVLSGCGRTAVFFQDIFCLAFAGFVSFLVMLTVNAGSVRFFLLAGEGIGVCVWFLTIGEVTVRIARILYRIARAVFRFARDRIAYPLYRAAAFCLKGAWRMLKKGARTLKKFFAKRKNPLNQIGE</sequence>
<gene>
    <name evidence="2" type="ORF">IAA54_11345</name>
</gene>
<keyword evidence="1" id="KW-0812">Transmembrane</keyword>
<reference evidence="2" key="2">
    <citation type="journal article" date="2021" name="PeerJ">
        <title>Extensive microbial diversity within the chicken gut microbiome revealed by metagenomics and culture.</title>
        <authorList>
            <person name="Gilroy R."/>
            <person name="Ravi A."/>
            <person name="Getino M."/>
            <person name="Pursley I."/>
            <person name="Horton D.L."/>
            <person name="Alikhan N.F."/>
            <person name="Baker D."/>
            <person name="Gharbi K."/>
            <person name="Hall N."/>
            <person name="Watson M."/>
            <person name="Adriaenssens E.M."/>
            <person name="Foster-Nyarko E."/>
            <person name="Jarju S."/>
            <person name="Secka A."/>
            <person name="Antonio M."/>
            <person name="Oren A."/>
            <person name="Chaudhuri R.R."/>
            <person name="La Ragione R."/>
            <person name="Hildebrand F."/>
            <person name="Pallen M.J."/>
        </authorList>
    </citation>
    <scope>NUCLEOTIDE SEQUENCE</scope>
    <source>
        <strain evidence="2">ChiSjej1B19-7085</strain>
    </source>
</reference>
<dbReference type="Pfam" id="PF09578">
    <property type="entry name" value="Spore_YabQ"/>
    <property type="match status" value="1"/>
</dbReference>
<evidence type="ECO:0000256" key="1">
    <source>
        <dbReference type="SAM" id="Phobius"/>
    </source>
</evidence>
<proteinExistence type="predicted"/>
<organism evidence="2 3">
    <name type="scientific">Candidatus Gallacutalibacter pullicola</name>
    <dbReference type="NCBI Taxonomy" id="2840830"/>
    <lineage>
        <taxon>Bacteria</taxon>
        <taxon>Bacillati</taxon>
        <taxon>Bacillota</taxon>
        <taxon>Clostridia</taxon>
        <taxon>Eubacteriales</taxon>
        <taxon>Candidatus Gallacutalibacter</taxon>
    </lineage>
</organism>
<dbReference type="EMBL" id="DVHF01000145">
    <property type="protein sequence ID" value="HIR58245.1"/>
    <property type="molecule type" value="Genomic_DNA"/>
</dbReference>
<feature type="transmembrane region" description="Helical" evidence="1">
    <location>
        <begin position="44"/>
        <end position="66"/>
    </location>
</feature>
<evidence type="ECO:0000313" key="3">
    <source>
        <dbReference type="Proteomes" id="UP000886785"/>
    </source>
</evidence>
<keyword evidence="1" id="KW-0472">Membrane</keyword>
<feature type="transmembrane region" description="Helical" evidence="1">
    <location>
        <begin position="12"/>
        <end position="32"/>
    </location>
</feature>
<evidence type="ECO:0000313" key="2">
    <source>
        <dbReference type="EMBL" id="HIR58245.1"/>
    </source>
</evidence>
<name>A0A9D1DSF3_9FIRM</name>
<dbReference type="InterPro" id="IPR019074">
    <property type="entry name" value="YabQ"/>
</dbReference>
<keyword evidence="1" id="KW-1133">Transmembrane helix</keyword>
<comment type="caution">
    <text evidence="2">The sequence shown here is derived from an EMBL/GenBank/DDBJ whole genome shotgun (WGS) entry which is preliminary data.</text>
</comment>
<feature type="transmembrane region" description="Helical" evidence="1">
    <location>
        <begin position="72"/>
        <end position="94"/>
    </location>
</feature>